<dbReference type="AlphaFoldDB" id="G8RLZ7"/>
<dbReference type="EMBL" id="CP003169">
    <property type="protein sequence ID" value="AEV76159.1"/>
    <property type="molecule type" value="Genomic_DNA"/>
</dbReference>
<feature type="signal peptide" evidence="2">
    <location>
        <begin position="1"/>
        <end position="26"/>
    </location>
</feature>
<dbReference type="HOGENOM" id="CLU_2451450_0_0_11"/>
<feature type="compositionally biased region" description="Basic and acidic residues" evidence="1">
    <location>
        <begin position="62"/>
        <end position="77"/>
    </location>
</feature>
<evidence type="ECO:0000313" key="3">
    <source>
        <dbReference type="EMBL" id="AEV76159.1"/>
    </source>
</evidence>
<reference evidence="3 4" key="1">
    <citation type="submission" date="2011-12" db="EMBL/GenBank/DDBJ databases">
        <title>Complete sequence of Mycobacterium rhodesiae NBB3.</title>
        <authorList>
            <consortium name="US DOE Joint Genome Institute"/>
            <person name="Lucas S."/>
            <person name="Han J."/>
            <person name="Lapidus A."/>
            <person name="Cheng J.-F."/>
            <person name="Goodwin L."/>
            <person name="Pitluck S."/>
            <person name="Peters L."/>
            <person name="Mikhailova N."/>
            <person name="Gu W."/>
            <person name="Detter J.C."/>
            <person name="Han C."/>
            <person name="Tapia R."/>
            <person name="Land M."/>
            <person name="Hauser L."/>
            <person name="Kyrpides N."/>
            <person name="Ivanova N."/>
            <person name="Pagani I."/>
            <person name="Mattes T."/>
            <person name="Holmes A."/>
            <person name="Rutledge P."/>
            <person name="Paulsen I."/>
            <person name="Coleman N."/>
            <person name="Woyke T."/>
        </authorList>
    </citation>
    <scope>NUCLEOTIDE SEQUENCE [LARGE SCALE GENOMIC DNA]</scope>
    <source>
        <strain evidence="3 4">NBB3</strain>
    </source>
</reference>
<evidence type="ECO:0000256" key="2">
    <source>
        <dbReference type="SAM" id="SignalP"/>
    </source>
</evidence>
<dbReference type="PATRIC" id="fig|710685.3.peg.5717"/>
<accession>G8RLZ7</accession>
<keyword evidence="2" id="KW-0732">Signal</keyword>
<name>G8RLZ7_MYCRN</name>
<organism evidence="3 4">
    <name type="scientific">Mycolicibacterium rhodesiae (strain NBB3)</name>
    <name type="common">Mycobacterium rhodesiae</name>
    <dbReference type="NCBI Taxonomy" id="710685"/>
    <lineage>
        <taxon>Bacteria</taxon>
        <taxon>Bacillati</taxon>
        <taxon>Actinomycetota</taxon>
        <taxon>Actinomycetes</taxon>
        <taxon>Mycobacteriales</taxon>
        <taxon>Mycobacteriaceae</taxon>
        <taxon>Mycolicibacterium</taxon>
    </lineage>
</organism>
<evidence type="ECO:0000256" key="1">
    <source>
        <dbReference type="SAM" id="MobiDB-lite"/>
    </source>
</evidence>
<feature type="region of interest" description="Disordered" evidence="1">
    <location>
        <begin position="60"/>
        <end position="89"/>
    </location>
</feature>
<feature type="chain" id="PRO_5039009257" evidence="2">
    <location>
        <begin position="27"/>
        <end position="89"/>
    </location>
</feature>
<evidence type="ECO:0000313" key="4">
    <source>
        <dbReference type="Proteomes" id="UP000005442"/>
    </source>
</evidence>
<dbReference type="KEGG" id="mrh:MycrhN_5691"/>
<dbReference type="Proteomes" id="UP000005442">
    <property type="component" value="Chromosome"/>
</dbReference>
<sequence>MGHHTTLKRAIAAGLLSATFATPAAALLTAGTAAARPIESPNCRNIAKAIDSSMHMANVARDQGDTKAAREHMRDAARASANFQRHSVT</sequence>
<gene>
    <name evidence="3" type="ordered locus">MycrhN_5691</name>
</gene>
<dbReference type="RefSeq" id="WP_014213898.1">
    <property type="nucleotide sequence ID" value="NC_016604.1"/>
</dbReference>
<protein>
    <submittedName>
        <fullName evidence="3">Uncharacterized protein</fullName>
    </submittedName>
</protein>
<keyword evidence="4" id="KW-1185">Reference proteome</keyword>
<proteinExistence type="predicted"/>
<dbReference type="STRING" id="710685.MycrhN_5691"/>